<proteinExistence type="predicted"/>
<organism evidence="1 2">
    <name type="scientific">Acaulospora colombiana</name>
    <dbReference type="NCBI Taxonomy" id="27376"/>
    <lineage>
        <taxon>Eukaryota</taxon>
        <taxon>Fungi</taxon>
        <taxon>Fungi incertae sedis</taxon>
        <taxon>Mucoromycota</taxon>
        <taxon>Glomeromycotina</taxon>
        <taxon>Glomeromycetes</taxon>
        <taxon>Diversisporales</taxon>
        <taxon>Acaulosporaceae</taxon>
        <taxon>Acaulospora</taxon>
    </lineage>
</organism>
<sequence>PPNLSDVKPSSTIQDQRDEVKSYFTKGDYIKALELYEVILKDPQHTPEDEKLATNWDLRCKNLD</sequence>
<protein>
    <submittedName>
        <fullName evidence="1">2908_t:CDS:1</fullName>
    </submittedName>
</protein>
<evidence type="ECO:0000313" key="2">
    <source>
        <dbReference type="Proteomes" id="UP000789525"/>
    </source>
</evidence>
<keyword evidence="2" id="KW-1185">Reference proteome</keyword>
<accession>A0ACA9QL32</accession>
<feature type="non-terminal residue" evidence="1">
    <location>
        <position position="64"/>
    </location>
</feature>
<reference evidence="1" key="1">
    <citation type="submission" date="2021-06" db="EMBL/GenBank/DDBJ databases">
        <authorList>
            <person name="Kallberg Y."/>
            <person name="Tangrot J."/>
            <person name="Rosling A."/>
        </authorList>
    </citation>
    <scope>NUCLEOTIDE SEQUENCE</scope>
    <source>
        <strain evidence="1">CL356</strain>
    </source>
</reference>
<dbReference type="Proteomes" id="UP000789525">
    <property type="component" value="Unassembled WGS sequence"/>
</dbReference>
<gene>
    <name evidence="1" type="ORF">ACOLOM_LOCUS12927</name>
</gene>
<evidence type="ECO:0000313" key="1">
    <source>
        <dbReference type="EMBL" id="CAG8755352.1"/>
    </source>
</evidence>
<feature type="non-terminal residue" evidence="1">
    <location>
        <position position="1"/>
    </location>
</feature>
<comment type="caution">
    <text evidence="1">The sequence shown here is derived from an EMBL/GenBank/DDBJ whole genome shotgun (WGS) entry which is preliminary data.</text>
</comment>
<name>A0ACA9QL32_9GLOM</name>
<dbReference type="EMBL" id="CAJVPT010055530">
    <property type="protein sequence ID" value="CAG8755352.1"/>
    <property type="molecule type" value="Genomic_DNA"/>
</dbReference>